<comment type="cofactor">
    <cofactor evidence="1">
        <name>pyridoxal 5'-phosphate</name>
        <dbReference type="ChEBI" id="CHEBI:597326"/>
    </cofactor>
</comment>
<dbReference type="Gene3D" id="3.40.640.10">
    <property type="entry name" value="Type I PLP-dependent aspartate aminotransferase-like (Major domain)"/>
    <property type="match status" value="1"/>
</dbReference>
<dbReference type="InterPro" id="IPR015422">
    <property type="entry name" value="PyrdxlP-dep_Trfase_small"/>
</dbReference>
<dbReference type="AlphaFoldDB" id="A0A099G2A2"/>
<dbReference type="EMBL" id="JRKQ01000216">
    <property type="protein sequence ID" value="KGJ16542.1"/>
    <property type="molecule type" value="Genomic_DNA"/>
</dbReference>
<accession>A0A099G2A2</accession>
<sequence>MSPAPTTPDFDELIERRGTVCNKWDDMGKVFGLTAPDALAMWVADMDFRAPAPVRAALEQIVASGVYGYPGENRAYLDAIRWWMETRHGWAVAPDAILSVHGLVNGTALAVDAYTAPGDAVVLMTPVYHAFARVVKAAGRRVTELPLALVDGQYALDWAGWE</sequence>
<dbReference type="SUPFAM" id="SSF53383">
    <property type="entry name" value="PLP-dependent transferases"/>
    <property type="match status" value="1"/>
</dbReference>
<dbReference type="GO" id="GO:0008483">
    <property type="term" value="F:transaminase activity"/>
    <property type="evidence" value="ECO:0007669"/>
    <property type="project" value="UniProtKB-KW"/>
</dbReference>
<reference evidence="3 4" key="2">
    <citation type="submission" date="2014-10" db="EMBL/GenBank/DDBJ databases">
        <title>Paracoccus sanguinis sp. nov., isolated from clinical specimens of New York State patients.</title>
        <authorList>
            <person name="Mingle L.A."/>
            <person name="Cole J.A."/>
            <person name="Lapierre P."/>
            <person name="Musser K.A."/>
        </authorList>
    </citation>
    <scope>NUCLEOTIDE SEQUENCE [LARGE SCALE GENOMIC DNA]</scope>
    <source>
        <strain evidence="3 4">5503</strain>
    </source>
</reference>
<gene>
    <name evidence="3" type="ORF">IX56_17890</name>
</gene>
<keyword evidence="3" id="KW-0032">Aminotransferase</keyword>
<dbReference type="InterPro" id="IPR015421">
    <property type="entry name" value="PyrdxlP-dep_Trfase_major"/>
</dbReference>
<dbReference type="Gene3D" id="3.90.1150.10">
    <property type="entry name" value="Aspartate Aminotransferase, domain 1"/>
    <property type="match status" value="1"/>
</dbReference>
<comment type="caution">
    <text evidence="3">The sequence shown here is derived from an EMBL/GenBank/DDBJ whole genome shotgun (WGS) entry which is preliminary data.</text>
</comment>
<keyword evidence="2" id="KW-0663">Pyridoxal phosphate</keyword>
<protein>
    <submittedName>
        <fullName evidence="3">Aminotransferase</fullName>
    </submittedName>
</protein>
<dbReference type="PANTHER" id="PTHR43525:SF1">
    <property type="entry name" value="PROTEIN MALY"/>
    <property type="match status" value="1"/>
</dbReference>
<keyword evidence="3" id="KW-0808">Transferase</keyword>
<proteinExistence type="predicted"/>
<dbReference type="InterPro" id="IPR015424">
    <property type="entry name" value="PyrdxlP-dep_Trfase"/>
</dbReference>
<dbReference type="Proteomes" id="UP000029858">
    <property type="component" value="Unassembled WGS sequence"/>
</dbReference>
<evidence type="ECO:0000256" key="2">
    <source>
        <dbReference type="ARBA" id="ARBA00022898"/>
    </source>
</evidence>
<organism evidence="3 4">
    <name type="scientific">Paracoccus sanguinis</name>
    <dbReference type="NCBI Taxonomy" id="1545044"/>
    <lineage>
        <taxon>Bacteria</taxon>
        <taxon>Pseudomonadati</taxon>
        <taxon>Pseudomonadota</taxon>
        <taxon>Alphaproteobacteria</taxon>
        <taxon>Rhodobacterales</taxon>
        <taxon>Paracoccaceae</taxon>
        <taxon>Paracoccus</taxon>
    </lineage>
</organism>
<dbReference type="PANTHER" id="PTHR43525">
    <property type="entry name" value="PROTEIN MALY"/>
    <property type="match status" value="1"/>
</dbReference>
<reference evidence="3 4" key="1">
    <citation type="submission" date="2014-09" db="EMBL/GenBank/DDBJ databases">
        <authorList>
            <person name="McGinnis J.M."/>
            <person name="Wolfgang W.J."/>
        </authorList>
    </citation>
    <scope>NUCLEOTIDE SEQUENCE [LARGE SCALE GENOMIC DNA]</scope>
    <source>
        <strain evidence="3 4">5503</strain>
    </source>
</reference>
<name>A0A099G2A2_9RHOB</name>
<evidence type="ECO:0000313" key="3">
    <source>
        <dbReference type="EMBL" id="KGJ16542.1"/>
    </source>
</evidence>
<evidence type="ECO:0000313" key="4">
    <source>
        <dbReference type="Proteomes" id="UP000029858"/>
    </source>
</evidence>
<feature type="non-terminal residue" evidence="3">
    <location>
        <position position="162"/>
    </location>
</feature>
<evidence type="ECO:0000256" key="1">
    <source>
        <dbReference type="ARBA" id="ARBA00001933"/>
    </source>
</evidence>
<dbReference type="InterPro" id="IPR051798">
    <property type="entry name" value="Class-II_PLP-Dep_Aminotrans"/>
</dbReference>